<comment type="caution">
    <text evidence="2">The sequence shown here is derived from an EMBL/GenBank/DDBJ whole genome shotgun (WGS) entry which is preliminary data.</text>
</comment>
<name>A0A8S1IWC5_9CHLO</name>
<feature type="region of interest" description="Disordered" evidence="1">
    <location>
        <begin position="146"/>
        <end position="174"/>
    </location>
</feature>
<evidence type="ECO:0000256" key="1">
    <source>
        <dbReference type="SAM" id="MobiDB-lite"/>
    </source>
</evidence>
<sequence>MEVHQLVQFVQVQEVHQHQKVLHVHSEEQAWEGRSRCCGAGPVMQRFMGGSRRYAKAAIGPGSQWLANPIYTPPEQPPPVDNICEMECPLRTVAKHLSRVSGRAFDRCRSSSTVGSPSSSSVDGSVRVTGAQGLVWSSNPVFADEQGVPWGPGAAGGRDSGSSRQSRISSRISRTSRISSAYDVELSPLPRIRTNHERELTEDSAKELATGALSGVSPVVSGFISGRDSRDFDAVNTYTAEWLRPEELRSAALRYSPRPADRRGGIHAGPGRDSCMDDFIHRLEENSWSKIGKLRSDIEDKQGEIASLIDAVSDGTSQRRKIVSYPLPDALKQIHELREMIQDMDKVIANLYQDIAREIAALAKMGNAMATPRASVPWHVSGAQAMMPWSMSGSSSVRKQRSPARRRRSLRGPSRQDSLEGDTLSRLEVQVQVLAEQLQVLQTKVRDQKLRRSAGHRAEHPAGRNRSACAAAPLDGPQDAAQRRAAPQEVARCTQAPQEEPQRPAAPRDKAEHPAAAPRCEEDTAESGDRTERSAESAQQARTTDRSATPSCDEFHSAHRSSDGGRSTHRSCDDGHSTHRSAGSSACVSAVSELASVVEKGSDASDISGTYEIVLNPFFEDGDNPLFGAGDDVPGCPPPFFDGCWRQSSFWPVEAQYDSIAVMQQLVAESDAEIARLTAEIGGGGYYTPAYYPVQAAGVNGYMRRNPVFDGRSPHQGVLAV</sequence>
<gene>
    <name evidence="2" type="ORF">OSTQU699_LOCUS4812</name>
</gene>
<feature type="compositionally biased region" description="Basic and acidic residues" evidence="1">
    <location>
        <begin position="446"/>
        <end position="462"/>
    </location>
</feature>
<feature type="compositionally biased region" description="Low complexity" evidence="1">
    <location>
        <begin position="160"/>
        <end position="174"/>
    </location>
</feature>
<feature type="region of interest" description="Disordered" evidence="1">
    <location>
        <begin position="387"/>
        <end position="421"/>
    </location>
</feature>
<feature type="compositionally biased region" description="Basic and acidic residues" evidence="1">
    <location>
        <begin position="500"/>
        <end position="535"/>
    </location>
</feature>
<protein>
    <submittedName>
        <fullName evidence="2">Uncharacterized protein</fullName>
    </submittedName>
</protein>
<feature type="region of interest" description="Disordered" evidence="1">
    <location>
        <begin position="446"/>
        <end position="583"/>
    </location>
</feature>
<proteinExistence type="predicted"/>
<reference evidence="2" key="1">
    <citation type="submission" date="2020-12" db="EMBL/GenBank/DDBJ databases">
        <authorList>
            <person name="Iha C."/>
        </authorList>
    </citation>
    <scope>NUCLEOTIDE SEQUENCE</scope>
</reference>
<feature type="compositionally biased region" description="Basic residues" evidence="1">
    <location>
        <begin position="398"/>
        <end position="410"/>
    </location>
</feature>
<dbReference type="Proteomes" id="UP000708148">
    <property type="component" value="Unassembled WGS sequence"/>
</dbReference>
<keyword evidence="3" id="KW-1185">Reference proteome</keyword>
<dbReference type="EMBL" id="CAJHUC010001023">
    <property type="protein sequence ID" value="CAD7699453.1"/>
    <property type="molecule type" value="Genomic_DNA"/>
</dbReference>
<feature type="compositionally biased region" description="Polar residues" evidence="1">
    <location>
        <begin position="536"/>
        <end position="550"/>
    </location>
</feature>
<feature type="compositionally biased region" description="Low complexity" evidence="1">
    <location>
        <begin position="477"/>
        <end position="488"/>
    </location>
</feature>
<accession>A0A8S1IWC5</accession>
<evidence type="ECO:0000313" key="2">
    <source>
        <dbReference type="EMBL" id="CAD7699453.1"/>
    </source>
</evidence>
<evidence type="ECO:0000313" key="3">
    <source>
        <dbReference type="Proteomes" id="UP000708148"/>
    </source>
</evidence>
<feature type="compositionally biased region" description="Basic and acidic residues" evidence="1">
    <location>
        <begin position="553"/>
        <end position="563"/>
    </location>
</feature>
<dbReference type="AlphaFoldDB" id="A0A8S1IWC5"/>
<organism evidence="2 3">
    <name type="scientific">Ostreobium quekettii</name>
    <dbReference type="NCBI Taxonomy" id="121088"/>
    <lineage>
        <taxon>Eukaryota</taxon>
        <taxon>Viridiplantae</taxon>
        <taxon>Chlorophyta</taxon>
        <taxon>core chlorophytes</taxon>
        <taxon>Ulvophyceae</taxon>
        <taxon>TCBD clade</taxon>
        <taxon>Bryopsidales</taxon>
        <taxon>Ostreobineae</taxon>
        <taxon>Ostreobiaceae</taxon>
        <taxon>Ostreobium</taxon>
    </lineage>
</organism>